<dbReference type="Gene3D" id="3.20.80.10">
    <property type="entry name" value="Regulatory factor, effector binding domain"/>
    <property type="match status" value="1"/>
</dbReference>
<gene>
    <name evidence="2" type="ORF">EIM92_05565</name>
</gene>
<reference evidence="2 3" key="1">
    <citation type="submission" date="2018-11" db="EMBL/GenBank/DDBJ databases">
        <title>Genome sequencing of Paenibacillus lentus DSM25539(T).</title>
        <authorList>
            <person name="Kook J.-K."/>
            <person name="Park S.-N."/>
            <person name="Lim Y.K."/>
        </authorList>
    </citation>
    <scope>NUCLEOTIDE SEQUENCE [LARGE SCALE GENOMIC DNA]</scope>
    <source>
        <strain evidence="2 3">DSM 25539</strain>
    </source>
</reference>
<evidence type="ECO:0000259" key="1">
    <source>
        <dbReference type="SMART" id="SM00871"/>
    </source>
</evidence>
<dbReference type="InterPro" id="IPR010499">
    <property type="entry name" value="AraC_E-bd"/>
</dbReference>
<dbReference type="Pfam" id="PF14526">
    <property type="entry name" value="Cass2"/>
    <property type="match status" value="1"/>
</dbReference>
<dbReference type="AlphaFoldDB" id="A0A3Q8S9Y7"/>
<dbReference type="Proteomes" id="UP000273145">
    <property type="component" value="Chromosome"/>
</dbReference>
<dbReference type="InterPro" id="IPR029441">
    <property type="entry name" value="Cass2"/>
</dbReference>
<accession>A0A3Q8S9Y7</accession>
<evidence type="ECO:0000313" key="2">
    <source>
        <dbReference type="EMBL" id="AZK45742.1"/>
    </source>
</evidence>
<name>A0A3Q8S9Y7_9BACL</name>
<dbReference type="RefSeq" id="WP_125081840.1">
    <property type="nucleotide sequence ID" value="NZ_CP034248.1"/>
</dbReference>
<dbReference type="InterPro" id="IPR011256">
    <property type="entry name" value="Reg_factor_effector_dom_sf"/>
</dbReference>
<organism evidence="2 3">
    <name type="scientific">Paenibacillus lentus</name>
    <dbReference type="NCBI Taxonomy" id="1338368"/>
    <lineage>
        <taxon>Bacteria</taxon>
        <taxon>Bacillati</taxon>
        <taxon>Bacillota</taxon>
        <taxon>Bacilli</taxon>
        <taxon>Bacillales</taxon>
        <taxon>Paenibacillaceae</taxon>
        <taxon>Paenibacillus</taxon>
    </lineage>
</organism>
<dbReference type="OrthoDB" id="2364201at2"/>
<feature type="domain" description="AraC effector-binding" evidence="1">
    <location>
        <begin position="5"/>
        <end position="164"/>
    </location>
</feature>
<proteinExistence type="predicted"/>
<dbReference type="KEGG" id="plen:EIM92_05565"/>
<dbReference type="SMART" id="SM00871">
    <property type="entry name" value="AraC_E_bind"/>
    <property type="match status" value="1"/>
</dbReference>
<keyword evidence="3" id="KW-1185">Reference proteome</keyword>
<dbReference type="SUPFAM" id="SSF55136">
    <property type="entry name" value="Probable bacterial effector-binding domain"/>
    <property type="match status" value="1"/>
</dbReference>
<protein>
    <submittedName>
        <fullName evidence="2">AraC family transcriptional regulator</fullName>
    </submittedName>
</protein>
<sequence>MEQVNEAAVVTKQAFYAIGLRWEGTFVQAGEGSIRVIHQELQRRRGEISGIVDSSGYYGLSYHAYPGGSRFVHYAVFEVSDSGRDRVPDGMVIVEVPTMKYVKCEHRAEQDVSQSYSNIYTWIEEQGHKTPPEEGKELTHFEIYPGNQDPYSAHPEFTIMIPIMDE</sequence>
<dbReference type="EMBL" id="CP034248">
    <property type="protein sequence ID" value="AZK45742.1"/>
    <property type="molecule type" value="Genomic_DNA"/>
</dbReference>
<evidence type="ECO:0000313" key="3">
    <source>
        <dbReference type="Proteomes" id="UP000273145"/>
    </source>
</evidence>